<dbReference type="GO" id="GO:0005737">
    <property type="term" value="C:cytoplasm"/>
    <property type="evidence" value="ECO:0007669"/>
    <property type="project" value="UniProtKB-SubCell"/>
</dbReference>
<proteinExistence type="predicted"/>
<evidence type="ECO:0000313" key="8">
    <source>
        <dbReference type="EMBL" id="MCK8784316.1"/>
    </source>
</evidence>
<evidence type="ECO:0000256" key="5">
    <source>
        <dbReference type="ARBA" id="ARBA00022691"/>
    </source>
</evidence>
<feature type="domain" description="S-adenosylmethionine-dependent methyltransferase" evidence="6">
    <location>
        <begin position="190"/>
        <end position="351"/>
    </location>
</feature>
<protein>
    <submittedName>
        <fullName evidence="8">Class I SAM-dependent rRNA methyltransferase</fullName>
    </submittedName>
</protein>
<comment type="subcellular location">
    <subcellularLocation>
        <location evidence="1">Cytoplasm</location>
    </subcellularLocation>
</comment>
<accession>A0A9X2BUN5</accession>
<dbReference type="GO" id="GO:0008168">
    <property type="term" value="F:methyltransferase activity"/>
    <property type="evidence" value="ECO:0007669"/>
    <property type="project" value="UniProtKB-KW"/>
</dbReference>
<dbReference type="InterPro" id="IPR041532">
    <property type="entry name" value="RlmI-like_PUA"/>
</dbReference>
<evidence type="ECO:0000259" key="7">
    <source>
        <dbReference type="Pfam" id="PF17785"/>
    </source>
</evidence>
<evidence type="ECO:0000256" key="2">
    <source>
        <dbReference type="ARBA" id="ARBA00022490"/>
    </source>
</evidence>
<dbReference type="CDD" id="cd11572">
    <property type="entry name" value="RlmI_M_like"/>
    <property type="match status" value="1"/>
</dbReference>
<dbReference type="GO" id="GO:0032259">
    <property type="term" value="P:methylation"/>
    <property type="evidence" value="ECO:0007669"/>
    <property type="project" value="UniProtKB-KW"/>
</dbReference>
<comment type="caution">
    <text evidence="8">The sequence shown here is derived from an EMBL/GenBank/DDBJ whole genome shotgun (WGS) entry which is preliminary data.</text>
</comment>
<dbReference type="Pfam" id="PF10672">
    <property type="entry name" value="Methyltrans_SAM"/>
    <property type="match status" value="1"/>
</dbReference>
<dbReference type="CDD" id="cd02440">
    <property type="entry name" value="AdoMet_MTases"/>
    <property type="match status" value="1"/>
</dbReference>
<organism evidence="8 9">
    <name type="scientific">Roseomonas acroporae</name>
    <dbReference type="NCBI Taxonomy" id="2937791"/>
    <lineage>
        <taxon>Bacteria</taxon>
        <taxon>Pseudomonadati</taxon>
        <taxon>Pseudomonadota</taxon>
        <taxon>Alphaproteobacteria</taxon>
        <taxon>Acetobacterales</taxon>
        <taxon>Roseomonadaceae</taxon>
        <taxon>Roseomonas</taxon>
    </lineage>
</organism>
<dbReference type="Gene3D" id="3.40.50.150">
    <property type="entry name" value="Vaccinia Virus protein VP39"/>
    <property type="match status" value="1"/>
</dbReference>
<evidence type="ECO:0000256" key="1">
    <source>
        <dbReference type="ARBA" id="ARBA00004496"/>
    </source>
</evidence>
<dbReference type="Pfam" id="PF17785">
    <property type="entry name" value="PUA_3"/>
    <property type="match status" value="1"/>
</dbReference>
<evidence type="ECO:0000259" key="6">
    <source>
        <dbReference type="Pfam" id="PF10672"/>
    </source>
</evidence>
<name>A0A9X2BUN5_9PROT</name>
<dbReference type="AlphaFoldDB" id="A0A9X2BUN5"/>
<keyword evidence="3 8" id="KW-0489">Methyltransferase</keyword>
<keyword evidence="4" id="KW-0808">Transferase</keyword>
<evidence type="ECO:0000256" key="4">
    <source>
        <dbReference type="ARBA" id="ARBA00022679"/>
    </source>
</evidence>
<reference evidence="8" key="1">
    <citation type="submission" date="2022-04" db="EMBL/GenBank/DDBJ databases">
        <title>Roseomonas acroporae sp. nov., isolated from coral Acropora digitifera.</title>
        <authorList>
            <person name="Sun H."/>
        </authorList>
    </citation>
    <scope>NUCLEOTIDE SEQUENCE</scope>
    <source>
        <strain evidence="8">NAR14</strain>
    </source>
</reference>
<dbReference type="Gene3D" id="3.30.750.80">
    <property type="entry name" value="RNA methyltransferase domain (HRMD) like"/>
    <property type="match status" value="1"/>
</dbReference>
<evidence type="ECO:0000256" key="3">
    <source>
        <dbReference type="ARBA" id="ARBA00022603"/>
    </source>
</evidence>
<evidence type="ECO:0000313" key="9">
    <source>
        <dbReference type="Proteomes" id="UP001139516"/>
    </source>
</evidence>
<gene>
    <name evidence="8" type="ORF">M0638_07990</name>
</gene>
<dbReference type="Gene3D" id="2.30.130.10">
    <property type="entry name" value="PUA domain"/>
    <property type="match status" value="1"/>
</dbReference>
<dbReference type="Proteomes" id="UP001139516">
    <property type="component" value="Unassembled WGS sequence"/>
</dbReference>
<dbReference type="InterPro" id="IPR019614">
    <property type="entry name" value="SAM-dep_methyl-trfase"/>
</dbReference>
<dbReference type="EMBL" id="JALPRX010000029">
    <property type="protein sequence ID" value="MCK8784316.1"/>
    <property type="molecule type" value="Genomic_DNA"/>
</dbReference>
<dbReference type="GO" id="GO:0003723">
    <property type="term" value="F:RNA binding"/>
    <property type="evidence" value="ECO:0007669"/>
    <property type="project" value="InterPro"/>
</dbReference>
<dbReference type="InterPro" id="IPR029063">
    <property type="entry name" value="SAM-dependent_MTases_sf"/>
</dbReference>
<sequence length="401" mass="42591">MPSPIAPDARPVLRLLPGHHRRVRTGYPWAFSNEIAMTPAARALPPGSVVRLEGDDGVAQGAWHFNPHSLIAARRLDADPDAAIDAGWCAARLAAALRLRERLFPGSAHYRLVHAEADGLPGLVIDRYGDALALQANTAGMEALTPALVEALAGLLAPRVVVARNDAGVRTLEGLPDEKRLLLGTDPVAEVEEGPLRIPVDLLAGQKTGWFFDQRENRARVAQLAPGARVLDAYCHLGGFGLRCAANGAESVTLLDRSEPALALALEAAARNGLAPRVRAERGEAFAVLERLGAAGERFDVVVCDPPAFVKSRKDHAAGLRGYGKMVRLAAPLVAPGGFLFVASCSHHVSPGEFAEQVLWGLGRAGRDSRVLFQGGAAPDHPLHPLLPESAYLKAVLLHLP</sequence>
<keyword evidence="2" id="KW-0963">Cytoplasm</keyword>
<dbReference type="PANTHER" id="PTHR42873:SF1">
    <property type="entry name" value="S-ADENOSYLMETHIONINE-DEPENDENT METHYLTRANSFERASE DOMAIN-CONTAINING PROTEIN"/>
    <property type="match status" value="1"/>
</dbReference>
<dbReference type="SUPFAM" id="SSF53335">
    <property type="entry name" value="S-adenosyl-L-methionine-dependent methyltransferases"/>
    <property type="match status" value="1"/>
</dbReference>
<keyword evidence="5" id="KW-0949">S-adenosyl-L-methionine</keyword>
<dbReference type="InterPro" id="IPR036974">
    <property type="entry name" value="PUA_sf"/>
</dbReference>
<keyword evidence="9" id="KW-1185">Reference proteome</keyword>
<dbReference type="PANTHER" id="PTHR42873">
    <property type="entry name" value="RIBOSOMAL RNA LARGE SUBUNIT METHYLTRANSFERASE"/>
    <property type="match status" value="1"/>
</dbReference>
<feature type="domain" description="RlmI-like PUA" evidence="7">
    <location>
        <begin position="13"/>
        <end position="76"/>
    </location>
</feature>